<reference evidence="1 2" key="1">
    <citation type="journal article" date="2008" name="ISME J.">
        <title>Comparative genomics of two ecotypes of the marine planktonic copiotroph Alteromonas macleodii suggests alternative lifestyles associated with different kinds of particulate organic matter.</title>
        <authorList>
            <person name="Ivars-Martinez E."/>
            <person name="Martin-Cuadrado A.B."/>
            <person name="D'Auria G."/>
            <person name="Mira A."/>
            <person name="Ferriera S."/>
            <person name="Johnson J."/>
            <person name="Friedman R."/>
            <person name="Rodriguez-Valera F."/>
        </authorList>
    </citation>
    <scope>NUCLEOTIDE SEQUENCE [LARGE SCALE GENOMIC DNA]</scope>
    <source>
        <strain evidence="2">DSM 17117 / CIP 110805 / LMG 28347 / Deep ecotype</strain>
    </source>
</reference>
<reference evidence="1 2" key="2">
    <citation type="journal article" date="2015" name="Antonie Van Leeuwenhoek">
        <title>Ecophysiological diversity of a novel member of the genus Alteromonas, and description of Alteromonas mediterranea sp. nov.</title>
        <authorList>
            <person name="Ivanova E.P."/>
            <person name="Lopez-Perez M."/>
            <person name="Zabalos M."/>
            <person name="Nguyen S.H."/>
            <person name="Webb H.K."/>
            <person name="Ryan J."/>
            <person name="Lagutin K."/>
            <person name="Vyssotski M."/>
            <person name="Crawford R.J."/>
            <person name="Rodriguez-Valera F."/>
        </authorList>
    </citation>
    <scope>NUCLEOTIDE SEQUENCE [LARGE SCALE GENOMIC DNA]</scope>
    <source>
        <strain evidence="2">DSM 17117 / CIP 110805 / LMG 28347 / Deep ecotype</strain>
    </source>
</reference>
<proteinExistence type="predicted"/>
<dbReference type="SUPFAM" id="SSF53795">
    <property type="entry name" value="PEP carboxykinase-like"/>
    <property type="match status" value="1"/>
</dbReference>
<dbReference type="AlphaFoldDB" id="F2G8P2"/>
<protein>
    <recommendedName>
        <fullName evidence="3">HprK-related kinase A</fullName>
    </recommendedName>
</protein>
<dbReference type="InterPro" id="IPR027600">
    <property type="entry name" value="HprK-rel_A"/>
</dbReference>
<name>F2G8P2_ALTMD</name>
<evidence type="ECO:0008006" key="3">
    <source>
        <dbReference type="Google" id="ProtNLM"/>
    </source>
</evidence>
<dbReference type="InterPro" id="IPR027417">
    <property type="entry name" value="P-loop_NTPase"/>
</dbReference>
<evidence type="ECO:0000313" key="2">
    <source>
        <dbReference type="Proteomes" id="UP000001870"/>
    </source>
</evidence>
<sequence length="203" mass="22360">MLEWGMNWCIAAHEYSRLVIHSAVLVKNGKAILFPALPGSGKSTLSALLSEMGWTVFSDEMAIIELENLHVKPINRPVCLKNDAIDIVKSSFSDSVFTEKFYDTQKGTVAHKRVHTPSSFKFLKDTPIGAVVFPKYVGGKATTLQEVASAEGTIQIIRNAFNYHVLAEKGFEALADLADKVEFFSMDYSDINSAEAALTELLL</sequence>
<dbReference type="KEGG" id="amc:MADE_1013090"/>
<evidence type="ECO:0000313" key="1">
    <source>
        <dbReference type="EMBL" id="AEA98752.1"/>
    </source>
</evidence>
<gene>
    <name evidence="1" type="ordered locus">MADE_1013090</name>
</gene>
<accession>F2G8P2</accession>
<organism evidence="1 2">
    <name type="scientific">Alteromonas mediterranea (strain DSM 17117 / CIP 110805 / LMG 28347 / Deep ecotype)</name>
    <dbReference type="NCBI Taxonomy" id="1774373"/>
    <lineage>
        <taxon>Bacteria</taxon>
        <taxon>Pseudomonadati</taxon>
        <taxon>Pseudomonadota</taxon>
        <taxon>Gammaproteobacteria</taxon>
        <taxon>Alteromonadales</taxon>
        <taxon>Alteromonadaceae</taxon>
        <taxon>Alteromonas/Salinimonas group</taxon>
        <taxon>Alteromonas</taxon>
    </lineage>
</organism>
<dbReference type="EMBL" id="CP001103">
    <property type="protein sequence ID" value="AEA98752.1"/>
    <property type="molecule type" value="Genomic_DNA"/>
</dbReference>
<dbReference type="Proteomes" id="UP000001870">
    <property type="component" value="Chromosome"/>
</dbReference>
<dbReference type="NCBIfam" id="TIGR04352">
    <property type="entry name" value="HprK_rel_A"/>
    <property type="match status" value="1"/>
</dbReference>
<dbReference type="Gene3D" id="3.40.50.300">
    <property type="entry name" value="P-loop containing nucleotide triphosphate hydrolases"/>
    <property type="match status" value="1"/>
</dbReference>
<keyword evidence="2" id="KW-1185">Reference proteome</keyword>
<dbReference type="HOGENOM" id="CLU_083312_0_0_6"/>